<gene>
    <name evidence="2" type="ORF">QNJ86_13470</name>
</gene>
<dbReference type="RefSeq" id="WP_283833166.1">
    <property type="nucleotide sequence ID" value="NZ_JASJEU010000025.1"/>
</dbReference>
<proteinExistence type="predicted"/>
<sequence>MVFGNSPEKRIAREADKVASLKEDLDALSWSRVLDIGKLLQTGRGDASDLGTELVSIAQSNISLANRLGVAPASENLVMASGIEVLEGGLAEAAAENPTPTEVAASGSVAYVVAAPVETAAPANAPVTANVPAPREVSADVEEETFDPQGPTAGVVLRSMTDLPCVLPPLPNLQEKPAEATMGELAEPEVVAAEVAVVASEQETVPVTEPVAEPEMVVVPEPATASEPAPEPEPTPVSTPPMIDPDDTAPLPVVVASPAADPAINEVVPAETPVSEPVAPVPEQQEVPCAAPEPEQPTDVPSVPERFSRFRNLYESRDGSLCVFEDEHGHLVAVDASKLA</sequence>
<evidence type="ECO:0000313" key="3">
    <source>
        <dbReference type="Proteomes" id="UP001232750"/>
    </source>
</evidence>
<dbReference type="Proteomes" id="UP001232750">
    <property type="component" value="Unassembled WGS sequence"/>
</dbReference>
<evidence type="ECO:0000313" key="2">
    <source>
        <dbReference type="EMBL" id="MDJ1651814.1"/>
    </source>
</evidence>
<protein>
    <submittedName>
        <fullName evidence="2">Uncharacterized protein</fullName>
    </submittedName>
</protein>
<evidence type="ECO:0000256" key="1">
    <source>
        <dbReference type="SAM" id="MobiDB-lite"/>
    </source>
</evidence>
<name>A0ABT7DQK2_9ACTN</name>
<accession>A0ABT7DQK2</accession>
<dbReference type="EMBL" id="JASJEU010000025">
    <property type="protein sequence ID" value="MDJ1651814.1"/>
    <property type="molecule type" value="Genomic_DNA"/>
</dbReference>
<feature type="region of interest" description="Disordered" evidence="1">
    <location>
        <begin position="271"/>
        <end position="303"/>
    </location>
</feature>
<feature type="compositionally biased region" description="Low complexity" evidence="1">
    <location>
        <begin position="271"/>
        <end position="288"/>
    </location>
</feature>
<comment type="caution">
    <text evidence="2">The sequence shown here is derived from an EMBL/GenBank/DDBJ whole genome shotgun (WGS) entry which is preliminary data.</text>
</comment>
<organism evidence="2 3">
    <name type="scientific">Gordonibacter faecis</name>
    <dbReference type="NCBI Taxonomy" id="3047475"/>
    <lineage>
        <taxon>Bacteria</taxon>
        <taxon>Bacillati</taxon>
        <taxon>Actinomycetota</taxon>
        <taxon>Coriobacteriia</taxon>
        <taxon>Eggerthellales</taxon>
        <taxon>Eggerthellaceae</taxon>
        <taxon>Gordonibacter</taxon>
    </lineage>
</organism>
<reference evidence="2 3" key="1">
    <citation type="submission" date="2023-05" db="EMBL/GenBank/DDBJ databases">
        <title>Gordonibacter KGMB12511T sp. nov., isolated from faeces of healthy Korean.</title>
        <authorList>
            <person name="Kim H.S."/>
            <person name="Kim J.-S."/>
            <person name="Suh M.K."/>
            <person name="Eom M.K."/>
            <person name="Do H.E."/>
            <person name="Lee J.-S."/>
        </authorList>
    </citation>
    <scope>NUCLEOTIDE SEQUENCE [LARGE SCALE GENOMIC DNA]</scope>
    <source>
        <strain evidence="2 3">KGMB12511</strain>
    </source>
</reference>
<keyword evidence="3" id="KW-1185">Reference proteome</keyword>